<dbReference type="EMBL" id="JBGEDP010000001">
    <property type="protein sequence ID" value="MEY8014201.1"/>
    <property type="molecule type" value="Genomic_DNA"/>
</dbReference>
<feature type="region of interest" description="Disordered" evidence="1">
    <location>
        <begin position="1"/>
        <end position="34"/>
    </location>
</feature>
<accession>A0ABV4BYC9</accession>
<keyword evidence="3" id="KW-1185">Reference proteome</keyword>
<dbReference type="Proteomes" id="UP001564760">
    <property type="component" value="Unassembled WGS sequence"/>
</dbReference>
<proteinExistence type="predicted"/>
<comment type="caution">
    <text evidence="2">The sequence shown here is derived from an EMBL/GenBank/DDBJ whole genome shotgun (WGS) entry which is preliminary data.</text>
</comment>
<organism evidence="2 3">
    <name type="scientific">Mycobacterium servetii</name>
    <dbReference type="NCBI Taxonomy" id="3237418"/>
    <lineage>
        <taxon>Bacteria</taxon>
        <taxon>Bacillati</taxon>
        <taxon>Actinomycetota</taxon>
        <taxon>Actinomycetes</taxon>
        <taxon>Mycobacteriales</taxon>
        <taxon>Mycobacteriaceae</taxon>
        <taxon>Mycobacterium</taxon>
    </lineage>
</organism>
<protein>
    <submittedName>
        <fullName evidence="2">Uncharacterized protein</fullName>
    </submittedName>
</protein>
<evidence type="ECO:0000256" key="1">
    <source>
        <dbReference type="SAM" id="MobiDB-lite"/>
    </source>
</evidence>
<gene>
    <name evidence="2" type="ORF">AB8998_03585</name>
</gene>
<name>A0ABV4BYC9_9MYCO</name>
<reference evidence="2 3" key="1">
    <citation type="submission" date="2024-08" db="EMBL/GenBank/DDBJ databases">
        <title>Mycobacterium servetensis sp. nov., a novel rapid-growing mycobacterial species recovered from a human patient in Zaragoza, Spain.</title>
        <authorList>
            <person name="Tristancho-Baro A.I."/>
            <person name="Buenestado-Serrano S."/>
            <person name="Garcia De Viedma D."/>
            <person name="Milagro-Beamonte A."/>
            <person name="Burillo N."/>
            <person name="Sanz S."/>
            <person name="Lopez-Calleja A.I."/>
            <person name="Penas-Utrilla D."/>
            <person name="Guardingo M."/>
            <person name="Garcia M.J."/>
            <person name="Vinuelas-Bayon J."/>
        </authorList>
    </citation>
    <scope>NUCLEOTIDE SEQUENCE [LARGE SCALE GENOMIC DNA]</scope>
    <source>
        <strain evidence="3">HUMS_12744610</strain>
    </source>
</reference>
<evidence type="ECO:0000313" key="2">
    <source>
        <dbReference type="EMBL" id="MEY8014201.1"/>
    </source>
</evidence>
<sequence>MTPPWAPGRGGEGSCPRRGGSGPGTEKAPRMENYLKDAEELLAKRL</sequence>
<dbReference type="RefSeq" id="WP_369736859.1">
    <property type="nucleotide sequence ID" value="NZ_JBGEDP010000001.1"/>
</dbReference>
<evidence type="ECO:0000313" key="3">
    <source>
        <dbReference type="Proteomes" id="UP001564760"/>
    </source>
</evidence>
<feature type="compositionally biased region" description="Gly residues" evidence="1">
    <location>
        <begin position="8"/>
        <end position="23"/>
    </location>
</feature>